<dbReference type="EMBL" id="JMIH01000024">
    <property type="protein sequence ID" value="KEO72602.1"/>
    <property type="molecule type" value="Genomic_DNA"/>
</dbReference>
<dbReference type="Gene3D" id="3.90.550.10">
    <property type="entry name" value="Spore Coat Polysaccharide Biosynthesis Protein SpsA, Chain A"/>
    <property type="match status" value="1"/>
</dbReference>
<evidence type="ECO:0000313" key="3">
    <source>
        <dbReference type="Proteomes" id="UP000027821"/>
    </source>
</evidence>
<evidence type="ECO:0000259" key="1">
    <source>
        <dbReference type="Pfam" id="PF00535"/>
    </source>
</evidence>
<sequence length="337" mass="39078">MISVIMPVYNGGKHLKEAIESILNQTYSDFEFFIINDGSSDQSEEIILSYADTRIRYVLNEKNLGIVKTLNRGIELSTAKYIVRMDADDISLPHRLERQVAFMETNPELVASGTNILRFYNDDISRTNPSMVDLDDGSLRIKSIFYTAFWHPTMIIRNDVLKAHNLSYRADFKYSQDKALWIALSLHGAIANLEEALLYYRVHENQVSTKHFAEQYVISMAITREALINLGVPMDRFNNKTIGFIAYPQRCYDVKELYEVDKFIAEIVTALHMDPKYDQETVLRFLKEQLIKTLHKSLNIGMSLLYFIHRSNFLNIQDFDLKFFVKAILKRNTKSSV</sequence>
<dbReference type="RefSeq" id="WP_051720124.1">
    <property type="nucleotide sequence ID" value="NZ_JMIH01000024.1"/>
</dbReference>
<dbReference type="Proteomes" id="UP000027821">
    <property type="component" value="Unassembled WGS sequence"/>
</dbReference>
<dbReference type="STRING" id="1048983.EL17_17850"/>
<protein>
    <recommendedName>
        <fullName evidence="1">Glycosyltransferase 2-like domain-containing protein</fullName>
    </recommendedName>
</protein>
<comment type="caution">
    <text evidence="2">The sequence shown here is derived from an EMBL/GenBank/DDBJ whole genome shotgun (WGS) entry which is preliminary data.</text>
</comment>
<accession>A0A074LFR8</accession>
<dbReference type="PANTHER" id="PTHR22916:SF3">
    <property type="entry name" value="UDP-GLCNAC:BETAGAL BETA-1,3-N-ACETYLGLUCOSAMINYLTRANSFERASE-LIKE PROTEIN 1"/>
    <property type="match status" value="1"/>
</dbReference>
<reference evidence="2 3" key="1">
    <citation type="submission" date="2014-04" db="EMBL/GenBank/DDBJ databases">
        <title>Characterization and application of a salt tolerant electro-active bacterium.</title>
        <authorList>
            <person name="Yang L."/>
            <person name="Wei S."/>
            <person name="Tay Q.X.M."/>
        </authorList>
    </citation>
    <scope>NUCLEOTIDE SEQUENCE [LARGE SCALE GENOMIC DNA]</scope>
    <source>
        <strain evidence="2 3">LY1</strain>
    </source>
</reference>
<organism evidence="2 3">
    <name type="scientific">Anditalea andensis</name>
    <dbReference type="NCBI Taxonomy" id="1048983"/>
    <lineage>
        <taxon>Bacteria</taxon>
        <taxon>Pseudomonadati</taxon>
        <taxon>Bacteroidota</taxon>
        <taxon>Cytophagia</taxon>
        <taxon>Cytophagales</taxon>
        <taxon>Cytophagaceae</taxon>
        <taxon>Anditalea</taxon>
    </lineage>
</organism>
<dbReference type="InterPro" id="IPR001173">
    <property type="entry name" value="Glyco_trans_2-like"/>
</dbReference>
<gene>
    <name evidence="2" type="ORF">EL17_17850</name>
</gene>
<evidence type="ECO:0000313" key="2">
    <source>
        <dbReference type="EMBL" id="KEO72602.1"/>
    </source>
</evidence>
<name>A0A074LFR8_9BACT</name>
<dbReference type="Pfam" id="PF00535">
    <property type="entry name" value="Glycos_transf_2"/>
    <property type="match status" value="1"/>
</dbReference>
<dbReference type="PANTHER" id="PTHR22916">
    <property type="entry name" value="GLYCOSYLTRANSFERASE"/>
    <property type="match status" value="1"/>
</dbReference>
<dbReference type="SUPFAM" id="SSF53448">
    <property type="entry name" value="Nucleotide-diphospho-sugar transferases"/>
    <property type="match status" value="1"/>
</dbReference>
<dbReference type="OrthoDB" id="9815829at2"/>
<keyword evidence="3" id="KW-1185">Reference proteome</keyword>
<dbReference type="GO" id="GO:0016758">
    <property type="term" value="F:hexosyltransferase activity"/>
    <property type="evidence" value="ECO:0007669"/>
    <property type="project" value="UniProtKB-ARBA"/>
</dbReference>
<feature type="domain" description="Glycosyltransferase 2-like" evidence="1">
    <location>
        <begin position="3"/>
        <end position="130"/>
    </location>
</feature>
<dbReference type="AlphaFoldDB" id="A0A074LFR8"/>
<dbReference type="InterPro" id="IPR029044">
    <property type="entry name" value="Nucleotide-diphossugar_trans"/>
</dbReference>
<dbReference type="eggNOG" id="COG1216">
    <property type="taxonomic scope" value="Bacteria"/>
</dbReference>
<proteinExistence type="predicted"/>